<evidence type="ECO:0000313" key="3">
    <source>
        <dbReference type="Proteomes" id="UP000276029"/>
    </source>
</evidence>
<keyword evidence="3" id="KW-1185">Reference proteome</keyword>
<protein>
    <submittedName>
        <fullName evidence="2">Uncharacterized protein</fullName>
    </submittedName>
</protein>
<dbReference type="Proteomes" id="UP000276029">
    <property type="component" value="Unassembled WGS sequence"/>
</dbReference>
<accession>A0ABX9SUH2</accession>
<comment type="caution">
    <text evidence="2">The sequence shown here is derived from an EMBL/GenBank/DDBJ whole genome shotgun (WGS) entry which is preliminary data.</text>
</comment>
<dbReference type="EMBL" id="RBWX01000012">
    <property type="protein sequence ID" value="RKS84947.1"/>
    <property type="molecule type" value="Genomic_DNA"/>
</dbReference>
<organism evidence="2 3">
    <name type="scientific">Sphingosinicella microcystinivorans</name>
    <dbReference type="NCBI Taxonomy" id="335406"/>
    <lineage>
        <taxon>Bacteria</taxon>
        <taxon>Pseudomonadati</taxon>
        <taxon>Pseudomonadota</taxon>
        <taxon>Alphaproteobacteria</taxon>
        <taxon>Sphingomonadales</taxon>
        <taxon>Sphingosinicellaceae</taxon>
        <taxon>Sphingosinicella</taxon>
    </lineage>
</organism>
<evidence type="ECO:0000256" key="1">
    <source>
        <dbReference type="SAM" id="MobiDB-lite"/>
    </source>
</evidence>
<feature type="region of interest" description="Disordered" evidence="1">
    <location>
        <begin position="26"/>
        <end position="47"/>
    </location>
</feature>
<dbReference type="RefSeq" id="WP_126494533.1">
    <property type="nucleotide sequence ID" value="NZ_AP018711.1"/>
</dbReference>
<gene>
    <name evidence="2" type="ORF">DFR51_3547</name>
</gene>
<reference evidence="2 3" key="1">
    <citation type="submission" date="2018-10" db="EMBL/GenBank/DDBJ databases">
        <title>Genomic Encyclopedia of Type Strains, Phase IV (KMG-IV): sequencing the most valuable type-strain genomes for metagenomic binning, comparative biology and taxonomic classification.</title>
        <authorList>
            <person name="Goeker M."/>
        </authorList>
    </citation>
    <scope>NUCLEOTIDE SEQUENCE [LARGE SCALE GENOMIC DNA]</scope>
    <source>
        <strain evidence="2 3">DSM 19791</strain>
    </source>
</reference>
<proteinExistence type="predicted"/>
<name>A0ABX9SUH2_SPHMI</name>
<evidence type="ECO:0000313" key="2">
    <source>
        <dbReference type="EMBL" id="RKS84947.1"/>
    </source>
</evidence>
<sequence>MPDSDMKNAREDEKCVGQRWKVSLVGGAGAERPRQADTNPGPRRTQLRKPRTEISTIVWVDIPCMLNVRAVRTDEYIDLFNI</sequence>